<evidence type="ECO:0000313" key="2">
    <source>
        <dbReference type="Proteomes" id="UP000094056"/>
    </source>
</evidence>
<proteinExistence type="predicted"/>
<gene>
    <name evidence="1" type="ORF">SCARUB_04026</name>
</gene>
<organism evidence="1 2">
    <name type="scientific">Candidatus Scalindua rubra</name>
    <dbReference type="NCBI Taxonomy" id="1872076"/>
    <lineage>
        <taxon>Bacteria</taxon>
        <taxon>Pseudomonadati</taxon>
        <taxon>Planctomycetota</taxon>
        <taxon>Candidatus Brocadiia</taxon>
        <taxon>Candidatus Brocadiales</taxon>
        <taxon>Candidatus Scalinduaceae</taxon>
        <taxon>Candidatus Scalindua</taxon>
    </lineage>
</organism>
<sequence length="76" mass="8888">MDKFKIITPENQSDCKAIKIVLENTSFYVHPDEFAEKMGVRYLSGLEIDRTMPNKFAHILEKYLKRDGRVLKKGNQ</sequence>
<protein>
    <submittedName>
        <fullName evidence="1">Uncharacterized protein</fullName>
    </submittedName>
</protein>
<evidence type="ECO:0000313" key="1">
    <source>
        <dbReference type="EMBL" id="ODS30858.1"/>
    </source>
</evidence>
<accession>A0A1E3X5F5</accession>
<name>A0A1E3X5F5_9BACT</name>
<dbReference type="AlphaFoldDB" id="A0A1E3X5F5"/>
<comment type="caution">
    <text evidence="1">The sequence shown here is derived from an EMBL/GenBank/DDBJ whole genome shotgun (WGS) entry which is preliminary data.</text>
</comment>
<reference evidence="1 2" key="1">
    <citation type="submission" date="2016-07" db="EMBL/GenBank/DDBJ databases">
        <title>Draft genome of Scalindua rubra, obtained from a brine-seawater interface in the Red Sea, sheds light on salt adaptation in anammox bacteria.</title>
        <authorList>
            <person name="Speth D.R."/>
            <person name="Lagkouvardos I."/>
            <person name="Wang Y."/>
            <person name="Qian P.-Y."/>
            <person name="Dutilh B.E."/>
            <person name="Jetten M.S."/>
        </authorList>
    </citation>
    <scope>NUCLEOTIDE SEQUENCE [LARGE SCALE GENOMIC DNA]</scope>
    <source>
        <strain evidence="1">BSI-1</strain>
    </source>
</reference>
<dbReference type="EMBL" id="MAYW01000168">
    <property type="protein sequence ID" value="ODS30858.1"/>
    <property type="molecule type" value="Genomic_DNA"/>
</dbReference>
<dbReference type="Proteomes" id="UP000094056">
    <property type="component" value="Unassembled WGS sequence"/>
</dbReference>